<evidence type="ECO:0000256" key="7">
    <source>
        <dbReference type="ARBA" id="ARBA00023170"/>
    </source>
</evidence>
<dbReference type="Gene3D" id="1.20.1070.10">
    <property type="entry name" value="Rhodopsin 7-helix transmembrane proteins"/>
    <property type="match status" value="1"/>
</dbReference>
<evidence type="ECO:0000256" key="5">
    <source>
        <dbReference type="ARBA" id="ARBA00023040"/>
    </source>
</evidence>
<evidence type="ECO:0000313" key="12">
    <source>
        <dbReference type="Proteomes" id="UP000694545"/>
    </source>
</evidence>
<feature type="transmembrane region" description="Helical" evidence="9">
    <location>
        <begin position="24"/>
        <end position="45"/>
    </location>
</feature>
<dbReference type="PANTHER" id="PTHR24249:SF307">
    <property type="entry name" value="TRACE AMINE-ASSOCIATED RECEPTOR 5"/>
    <property type="match status" value="1"/>
</dbReference>
<dbReference type="PRINTS" id="PR00237">
    <property type="entry name" value="GPCRRHODOPSN"/>
</dbReference>
<dbReference type="OMA" id="TNSCWNV"/>
<dbReference type="GO" id="GO:0005886">
    <property type="term" value="C:plasma membrane"/>
    <property type="evidence" value="ECO:0007669"/>
    <property type="project" value="UniProtKB-SubCell"/>
</dbReference>
<dbReference type="InterPro" id="IPR017452">
    <property type="entry name" value="GPCR_Rhodpsn_7TM"/>
</dbReference>
<proteinExistence type="predicted"/>
<dbReference type="Pfam" id="PF00001">
    <property type="entry name" value="7tm_1"/>
    <property type="match status" value="1"/>
</dbReference>
<keyword evidence="4 9" id="KW-1133">Transmembrane helix</keyword>
<keyword evidence="12" id="KW-1185">Reference proteome</keyword>
<feature type="transmembrane region" description="Helical" evidence="9">
    <location>
        <begin position="98"/>
        <end position="123"/>
    </location>
</feature>
<keyword evidence="7" id="KW-0675">Receptor</keyword>
<organism evidence="11 12">
    <name type="scientific">Varanus komodoensis</name>
    <name type="common">Komodo dragon</name>
    <dbReference type="NCBI Taxonomy" id="61221"/>
    <lineage>
        <taxon>Eukaryota</taxon>
        <taxon>Metazoa</taxon>
        <taxon>Chordata</taxon>
        <taxon>Craniata</taxon>
        <taxon>Vertebrata</taxon>
        <taxon>Euteleostomi</taxon>
        <taxon>Lepidosauria</taxon>
        <taxon>Squamata</taxon>
        <taxon>Bifurcata</taxon>
        <taxon>Unidentata</taxon>
        <taxon>Episquamata</taxon>
        <taxon>Toxicofera</taxon>
        <taxon>Anguimorpha</taxon>
        <taxon>Paleoanguimorpha</taxon>
        <taxon>Varanoidea</taxon>
        <taxon>Varanidae</taxon>
        <taxon>Varanus</taxon>
    </lineage>
</organism>
<dbReference type="InterPro" id="IPR050569">
    <property type="entry name" value="TAAR"/>
</dbReference>
<keyword evidence="6 9" id="KW-0472">Membrane</keyword>
<name>A0A8D2LQ86_VARKO</name>
<dbReference type="SUPFAM" id="SSF81321">
    <property type="entry name" value="Family A G protein-coupled receptor-like"/>
    <property type="match status" value="1"/>
</dbReference>
<evidence type="ECO:0000256" key="2">
    <source>
        <dbReference type="ARBA" id="ARBA00022475"/>
    </source>
</evidence>
<dbReference type="Ensembl" id="ENSVKKT00000026590.1">
    <property type="protein sequence ID" value="ENSVKKP00000025958.1"/>
    <property type="gene ID" value="ENSVKKG00000016988.1"/>
</dbReference>
<dbReference type="CDD" id="cd00637">
    <property type="entry name" value="7tm_classA_rhodopsin-like"/>
    <property type="match status" value="1"/>
</dbReference>
<evidence type="ECO:0000256" key="4">
    <source>
        <dbReference type="ARBA" id="ARBA00022989"/>
    </source>
</evidence>
<comment type="subcellular location">
    <subcellularLocation>
        <location evidence="1">Cell membrane</location>
        <topology evidence="1">Multi-pass membrane protein</topology>
    </subcellularLocation>
</comment>
<reference evidence="11" key="2">
    <citation type="submission" date="2025-09" db="UniProtKB">
        <authorList>
            <consortium name="Ensembl"/>
        </authorList>
    </citation>
    <scope>IDENTIFICATION</scope>
</reference>
<evidence type="ECO:0000256" key="3">
    <source>
        <dbReference type="ARBA" id="ARBA00022692"/>
    </source>
</evidence>
<keyword evidence="5" id="KW-0297">G-protein coupled receptor</keyword>
<keyword evidence="8" id="KW-0807">Transducer</keyword>
<dbReference type="AlphaFoldDB" id="A0A8D2LQ86"/>
<feature type="transmembrane region" description="Helical" evidence="9">
    <location>
        <begin position="57"/>
        <end position="78"/>
    </location>
</feature>
<protein>
    <recommendedName>
        <fullName evidence="10">G-protein coupled receptors family 1 profile domain-containing protein</fullName>
    </recommendedName>
</protein>
<dbReference type="Proteomes" id="UP000694545">
    <property type="component" value="Unplaced"/>
</dbReference>
<evidence type="ECO:0000256" key="9">
    <source>
        <dbReference type="SAM" id="Phobius"/>
    </source>
</evidence>
<evidence type="ECO:0000256" key="6">
    <source>
        <dbReference type="ARBA" id="ARBA00023136"/>
    </source>
</evidence>
<evidence type="ECO:0000259" key="10">
    <source>
        <dbReference type="PROSITE" id="PS50262"/>
    </source>
</evidence>
<keyword evidence="2" id="KW-1003">Cell membrane</keyword>
<dbReference type="InterPro" id="IPR000276">
    <property type="entry name" value="GPCR_Rhodpsn"/>
</dbReference>
<keyword evidence="3 9" id="KW-0812">Transmembrane</keyword>
<reference evidence="11" key="1">
    <citation type="submission" date="2025-08" db="UniProtKB">
        <authorList>
            <consortium name="Ensembl"/>
        </authorList>
    </citation>
    <scope>IDENTIFICATION</scope>
</reference>
<feature type="transmembrane region" description="Helical" evidence="9">
    <location>
        <begin position="198"/>
        <end position="222"/>
    </location>
</feature>
<evidence type="ECO:0000256" key="1">
    <source>
        <dbReference type="ARBA" id="ARBA00004651"/>
    </source>
</evidence>
<feature type="transmembrane region" description="Helical" evidence="9">
    <location>
        <begin position="144"/>
        <end position="164"/>
    </location>
</feature>
<feature type="domain" description="G-protein coupled receptors family 1 profile" evidence="10">
    <location>
        <begin position="37"/>
        <end position="222"/>
    </location>
</feature>
<dbReference type="PROSITE" id="PS50262">
    <property type="entry name" value="G_PROTEIN_RECEP_F1_2"/>
    <property type="match status" value="1"/>
</dbReference>
<sequence>MLGNGSRQSSNCTDWDQAVVGCRLLLMVLLIAAITLGNLVSLLVFLSGRQFRTSQGYLKASLALADLAVGLFVVPYSAYREGRRLAYGTEETGQSDRAACFITGPIFAGCTFVSISTISLLSVERTIAVLKPLHWKTVITKRRTVWLILASWAISFCLAMLPMLSMPGMTFQYNPCTKMCNYAFPLNKLPKSHWNIMLLYPVFDFSLMGGTIAINVITFAVLHRYCKMRKQLGEEPPGGNQLSFSDITAAKTIEISLHMLDCNLLHLVVQTQHGFLGMHYKVEYGSILHSLKLFLAKKHLFKNNGLISISSI</sequence>
<evidence type="ECO:0000256" key="8">
    <source>
        <dbReference type="ARBA" id="ARBA00023224"/>
    </source>
</evidence>
<dbReference type="PANTHER" id="PTHR24249">
    <property type="entry name" value="HISTAMINE RECEPTOR-RELATED G-PROTEIN COUPLED RECEPTOR"/>
    <property type="match status" value="1"/>
</dbReference>
<evidence type="ECO:0000313" key="11">
    <source>
        <dbReference type="Ensembl" id="ENSVKKP00000025958.1"/>
    </source>
</evidence>
<accession>A0A8D2LQ86</accession>
<dbReference type="GO" id="GO:0001594">
    <property type="term" value="F:trace-amine receptor activity"/>
    <property type="evidence" value="ECO:0007669"/>
    <property type="project" value="TreeGrafter"/>
</dbReference>